<reference evidence="1 2" key="1">
    <citation type="submission" date="2019-07" db="EMBL/GenBank/DDBJ databases">
        <title>Genomic Encyclopedia of Type Strains, Phase IV (KMG-IV): sequencing the most valuable type-strain genomes for metagenomic binning, comparative biology and taxonomic classification.</title>
        <authorList>
            <person name="Goeker M."/>
        </authorList>
    </citation>
    <scope>NUCLEOTIDE SEQUENCE [LARGE SCALE GENOMIC DNA]</scope>
    <source>
        <strain evidence="1 2">DSM 44831</strain>
    </source>
</reference>
<dbReference type="Gene3D" id="1.25.10.10">
    <property type="entry name" value="Leucine-rich Repeat Variant"/>
    <property type="match status" value="1"/>
</dbReference>
<name>A0ABQ6YNB7_9NOCA</name>
<protein>
    <recommendedName>
        <fullName evidence="3">HEAT repeat protein</fullName>
    </recommendedName>
</protein>
<dbReference type="Proteomes" id="UP000798951">
    <property type="component" value="Unassembled WGS sequence"/>
</dbReference>
<dbReference type="InterPro" id="IPR011989">
    <property type="entry name" value="ARM-like"/>
</dbReference>
<evidence type="ECO:0008006" key="3">
    <source>
        <dbReference type="Google" id="ProtNLM"/>
    </source>
</evidence>
<evidence type="ECO:0000313" key="1">
    <source>
        <dbReference type="EMBL" id="KAF0846931.1"/>
    </source>
</evidence>
<evidence type="ECO:0000313" key="2">
    <source>
        <dbReference type="Proteomes" id="UP000798951"/>
    </source>
</evidence>
<organism evidence="1 2">
    <name type="scientific">Nocardia caishijiensis</name>
    <dbReference type="NCBI Taxonomy" id="184756"/>
    <lineage>
        <taxon>Bacteria</taxon>
        <taxon>Bacillati</taxon>
        <taxon>Actinomycetota</taxon>
        <taxon>Actinomycetes</taxon>
        <taxon>Mycobacteriales</taxon>
        <taxon>Nocardiaceae</taxon>
        <taxon>Nocardia</taxon>
    </lineage>
</organism>
<dbReference type="RefSeq" id="WP_067983395.1">
    <property type="nucleotide sequence ID" value="NZ_VMSD01000004.1"/>
</dbReference>
<comment type="caution">
    <text evidence="1">The sequence shown here is derived from an EMBL/GenBank/DDBJ whole genome shotgun (WGS) entry which is preliminary data.</text>
</comment>
<gene>
    <name evidence="1" type="ORF">FNL39_104353</name>
</gene>
<dbReference type="InterPro" id="IPR016024">
    <property type="entry name" value="ARM-type_fold"/>
</dbReference>
<sequence>MKGTGRVLLDDVVRMSVPQRMRTLAFEARRLTGSAELSRLLGEIAAQGRAGQRTAISLAVVGGERDFLLAQLDSTDQELAGRALTGLIRLEVDPTVVVDRLPGASQRTRKSIYRVLGRGGRWEIADALVPALRLLYGDAEAARVLPSCSASVVTEWLPTLAYAVTNWTTLADRHIGPVFDFIETRSRGANRAEWAELWAWATASPVTAAHEGPHRLLALATAAVEFTPVTRLNPVAGKLTRHDPRAMYRLILHPSGNGRALAGPSLWRAMRVLPDENLRQVYLGVRSKRDFLRALPPSRRAAVAGADLARPGVAPASVDLALLDLIPGPARARIARELLSRPTGTDIPAVNDRLTARLTWAEAKPALIEAIRRPTADERAIAYPLLVTAAVGSRDPSVITELLALTTRLRNEQDPVRTTALRAIADIPMSLLTTDHIPGLEQLATDALQARDRSWNTSNAVGTLARTLLLRGSIAAEPAFTATALRIMGGLADLSVDPNLSGLHRNLPRGAEQQILTTLLPHLMSEAQRERFDLCLSLADGLDHRAFDLPDLQRLILRACFATSDSTVRRAVRLALAAPATRDAHLDELFARDRSLITLPLVQSLIGDRRTDLLDALLNTRTSGRFLSGKVVFVPMFVTGFHRWSAHHVDRYARLLYDYARGRTTTAYERASAIRQLGRLPGSVARLTWFVDNGDLIDVEAALTALGASDDPEAAIGVLARYVGDDRARVAVSGIATCARGIAPNRVSSTVMPLLDSPKITARKEAIRLLAELRAPDALPIIVGLATRADAHRDVRRAAVFATRFLLDDERTWALLADATADAEVAGAVLDIRPALLPVPQRQRFAASVRDLAAVDDPRVAAAALSALCSWQRWWAPGTRETIVDRLTDLATVGTWTAAMRALLTAARTEDDATAVVETVRRLRGAEFTAADRDIPAHQRLSAVLDGFGAVVRGHPTSPRVLSAPVVAALADDPIWHGKVIELIMTTIRWTDPTGVVAALEGAATYATGTLVTRPAYHLAQLITAELGTTPETTFHAVGTELARSTAPAIALAALTVIDRCGNKFGWSEKWAAGLTGLRTHPDPDVRRAAHAVFTAPE</sequence>
<proteinExistence type="predicted"/>
<dbReference type="EMBL" id="VMSD01000004">
    <property type="protein sequence ID" value="KAF0846931.1"/>
    <property type="molecule type" value="Genomic_DNA"/>
</dbReference>
<accession>A0ABQ6YNB7</accession>
<dbReference type="SUPFAM" id="SSF48371">
    <property type="entry name" value="ARM repeat"/>
    <property type="match status" value="1"/>
</dbReference>
<keyword evidence="2" id="KW-1185">Reference proteome</keyword>